<feature type="compositionally biased region" description="Polar residues" evidence="7">
    <location>
        <begin position="622"/>
        <end position="637"/>
    </location>
</feature>
<feature type="domain" description="Zn(2)-C6 fungal-type" evidence="8">
    <location>
        <begin position="25"/>
        <end position="58"/>
    </location>
</feature>
<feature type="region of interest" description="Disordered" evidence="7">
    <location>
        <begin position="612"/>
        <end position="646"/>
    </location>
</feature>
<evidence type="ECO:0000256" key="6">
    <source>
        <dbReference type="ARBA" id="ARBA00023242"/>
    </source>
</evidence>
<dbReference type="SUPFAM" id="SSF57701">
    <property type="entry name" value="Zn2/Cys6 DNA-binding domain"/>
    <property type="match status" value="1"/>
</dbReference>
<dbReference type="Proteomes" id="UP001220324">
    <property type="component" value="Unassembled WGS sequence"/>
</dbReference>
<dbReference type="PROSITE" id="PS50048">
    <property type="entry name" value="ZN2_CY6_FUNGAL_2"/>
    <property type="match status" value="1"/>
</dbReference>
<dbReference type="CDD" id="cd00067">
    <property type="entry name" value="GAL4"/>
    <property type="match status" value="1"/>
</dbReference>
<feature type="region of interest" description="Disordered" evidence="7">
    <location>
        <begin position="90"/>
        <end position="135"/>
    </location>
</feature>
<dbReference type="GO" id="GO:0006351">
    <property type="term" value="P:DNA-templated transcription"/>
    <property type="evidence" value="ECO:0007669"/>
    <property type="project" value="InterPro"/>
</dbReference>
<evidence type="ECO:0000256" key="1">
    <source>
        <dbReference type="ARBA" id="ARBA00004123"/>
    </source>
</evidence>
<proteinExistence type="predicted"/>
<dbReference type="PROSITE" id="PS00463">
    <property type="entry name" value="ZN2_CY6_FUNGAL_1"/>
    <property type="match status" value="1"/>
</dbReference>
<protein>
    <recommendedName>
        <fullName evidence="8">Zn(2)-C6 fungal-type domain-containing protein</fullName>
    </recommendedName>
</protein>
<dbReference type="AlphaFoldDB" id="A0AAD6GGF0"/>
<dbReference type="Gene3D" id="4.10.240.10">
    <property type="entry name" value="Zn(2)-C6 fungal-type DNA-binding domain"/>
    <property type="match status" value="1"/>
</dbReference>
<sequence length="740" mass="82083">MSESSTPHGETSPVQATPQQSLNRSCESCRNLKVRCLPNPTTPNQCQRCAKGNKACTFVAPQRRRPRKRTDSRVAQLEKEMRMMRTLIKDKIREESEPESSDASDNSQDNESGDMDYQGALGSIPDSAGGTSDSSRFMDYSTEFLGTSNSGMHGSGPLSAPLTLSGLHANFLSAPSRPRDDDVVDRGIISLEDAEQLVAFFIHELSTIFPLVILPPTTTAAQLRQTAPVLFLSVVSAAAISIDADLAGILNREMVRLYADRFFIEGEKSLELVQALLLMMIFYFPPGSPLKLQFYQYAHIASTMALEIGLATKRRTTQNNPDRKRSGPHDELMAEQARAVLGCYHLSSTVGMKTRRPSLLQFNEWMAECVSMLEKSPHQTDQRLAVWFQLQRITDESLSSFGLDDTSSLSTLTESRVQAVLRWFDKQMELWRKNTPNKLLTVPMILEYRSTILAMYELSVGAGYRDPDAVKRRDFTLPNLDQDGNLQNAIPMSVIRIDITVKWMNAAHEVLDALLTCSAETMRRFPNLMYTRFTMAMTSLLKIHFSVRTSTLGEVVTPETVNASYYLNAMSNKLAEASGGGKYKIPTRWYHVIAVKSRDWYERLEERCSGSSSDRIRAVGGDSSNSTERTTSTQVASHNPAVHTDSAFPVAPSVSHMAPGIDNGYVAMSGAGMWPIDVSHQTPFFQSLNGGYSQQAASLPQQFAFDPSRLPSQQIPGASMELDGWLPDGSIFGMPPLPEF</sequence>
<evidence type="ECO:0000313" key="9">
    <source>
        <dbReference type="EMBL" id="KAJ5545877.1"/>
    </source>
</evidence>
<accession>A0AAD6GGF0</accession>
<dbReference type="PANTHER" id="PTHR31845">
    <property type="entry name" value="FINGER DOMAIN PROTEIN, PUTATIVE-RELATED"/>
    <property type="match status" value="1"/>
</dbReference>
<gene>
    <name evidence="9" type="ORF">N7494_003462</name>
</gene>
<dbReference type="PANTHER" id="PTHR31845:SF39">
    <property type="entry name" value="TRANSCRIPTION FACTOR PBCR-RELATED"/>
    <property type="match status" value="1"/>
</dbReference>
<evidence type="ECO:0000256" key="2">
    <source>
        <dbReference type="ARBA" id="ARBA00022723"/>
    </source>
</evidence>
<comment type="caution">
    <text evidence="9">The sequence shown here is derived from an EMBL/GenBank/DDBJ whole genome shotgun (WGS) entry which is preliminary data.</text>
</comment>
<dbReference type="GO" id="GO:0000981">
    <property type="term" value="F:DNA-binding transcription factor activity, RNA polymerase II-specific"/>
    <property type="evidence" value="ECO:0007669"/>
    <property type="project" value="InterPro"/>
</dbReference>
<keyword evidence="10" id="KW-1185">Reference proteome</keyword>
<feature type="region of interest" description="Disordered" evidence="7">
    <location>
        <begin position="1"/>
        <end position="24"/>
    </location>
</feature>
<evidence type="ECO:0000259" key="8">
    <source>
        <dbReference type="PROSITE" id="PS50048"/>
    </source>
</evidence>
<dbReference type="SMART" id="SM00066">
    <property type="entry name" value="GAL4"/>
    <property type="match status" value="1"/>
</dbReference>
<keyword evidence="4" id="KW-0238">DNA-binding</keyword>
<dbReference type="GO" id="GO:0008270">
    <property type="term" value="F:zinc ion binding"/>
    <property type="evidence" value="ECO:0007669"/>
    <property type="project" value="InterPro"/>
</dbReference>
<dbReference type="GO" id="GO:0005634">
    <property type="term" value="C:nucleus"/>
    <property type="evidence" value="ECO:0007669"/>
    <property type="project" value="UniProtKB-SubCell"/>
</dbReference>
<dbReference type="InterPro" id="IPR007219">
    <property type="entry name" value="XnlR_reg_dom"/>
</dbReference>
<name>A0AAD6GGF0_9EURO</name>
<keyword evidence="3" id="KW-0805">Transcription regulation</keyword>
<evidence type="ECO:0000256" key="3">
    <source>
        <dbReference type="ARBA" id="ARBA00023015"/>
    </source>
</evidence>
<evidence type="ECO:0000256" key="4">
    <source>
        <dbReference type="ARBA" id="ARBA00023125"/>
    </source>
</evidence>
<dbReference type="InterPro" id="IPR051089">
    <property type="entry name" value="prtT"/>
</dbReference>
<keyword evidence="2" id="KW-0479">Metal-binding</keyword>
<evidence type="ECO:0000313" key="10">
    <source>
        <dbReference type="Proteomes" id="UP001220324"/>
    </source>
</evidence>
<keyword evidence="6" id="KW-0539">Nucleus</keyword>
<dbReference type="CDD" id="cd12148">
    <property type="entry name" value="fungal_TF_MHR"/>
    <property type="match status" value="1"/>
</dbReference>
<dbReference type="InterPro" id="IPR036864">
    <property type="entry name" value="Zn2-C6_fun-type_DNA-bd_sf"/>
</dbReference>
<keyword evidence="5" id="KW-0804">Transcription</keyword>
<dbReference type="Pfam" id="PF04082">
    <property type="entry name" value="Fungal_trans"/>
    <property type="match status" value="1"/>
</dbReference>
<evidence type="ECO:0000256" key="7">
    <source>
        <dbReference type="SAM" id="MobiDB-lite"/>
    </source>
</evidence>
<dbReference type="EMBL" id="JAQIZZ010000003">
    <property type="protein sequence ID" value="KAJ5545877.1"/>
    <property type="molecule type" value="Genomic_DNA"/>
</dbReference>
<evidence type="ECO:0000256" key="5">
    <source>
        <dbReference type="ARBA" id="ARBA00023163"/>
    </source>
</evidence>
<dbReference type="InterPro" id="IPR001138">
    <property type="entry name" value="Zn2Cys6_DnaBD"/>
</dbReference>
<comment type="subcellular location">
    <subcellularLocation>
        <location evidence="1">Nucleus</location>
    </subcellularLocation>
</comment>
<dbReference type="GO" id="GO:0000976">
    <property type="term" value="F:transcription cis-regulatory region binding"/>
    <property type="evidence" value="ECO:0007669"/>
    <property type="project" value="TreeGrafter"/>
</dbReference>
<organism evidence="9 10">
    <name type="scientific">Penicillium frequentans</name>
    <dbReference type="NCBI Taxonomy" id="3151616"/>
    <lineage>
        <taxon>Eukaryota</taxon>
        <taxon>Fungi</taxon>
        <taxon>Dikarya</taxon>
        <taxon>Ascomycota</taxon>
        <taxon>Pezizomycotina</taxon>
        <taxon>Eurotiomycetes</taxon>
        <taxon>Eurotiomycetidae</taxon>
        <taxon>Eurotiales</taxon>
        <taxon>Aspergillaceae</taxon>
        <taxon>Penicillium</taxon>
    </lineage>
</organism>
<reference evidence="9 10" key="1">
    <citation type="journal article" date="2023" name="IMA Fungus">
        <title>Comparative genomic study of the Penicillium genus elucidates a diverse pangenome and 15 lateral gene transfer events.</title>
        <authorList>
            <person name="Petersen C."/>
            <person name="Sorensen T."/>
            <person name="Nielsen M.R."/>
            <person name="Sondergaard T.E."/>
            <person name="Sorensen J.L."/>
            <person name="Fitzpatrick D.A."/>
            <person name="Frisvad J.C."/>
            <person name="Nielsen K.L."/>
        </authorList>
    </citation>
    <scope>NUCLEOTIDE SEQUENCE [LARGE SCALE GENOMIC DNA]</scope>
    <source>
        <strain evidence="9 10">IBT 35679</strain>
    </source>
</reference>